<dbReference type="PRINTS" id="PR00625">
    <property type="entry name" value="JDOMAIN"/>
</dbReference>
<evidence type="ECO:0000256" key="3">
    <source>
        <dbReference type="ARBA" id="ARBA00023186"/>
    </source>
</evidence>
<dbReference type="Pfam" id="PF01556">
    <property type="entry name" value="DnaJ_C"/>
    <property type="match status" value="1"/>
</dbReference>
<dbReference type="Gene3D" id="2.10.230.10">
    <property type="entry name" value="Heat shock protein DnaJ, cysteine-rich domain"/>
    <property type="match status" value="1"/>
</dbReference>
<dbReference type="GO" id="GO:0006260">
    <property type="term" value="P:DNA replication"/>
    <property type="evidence" value="ECO:0007669"/>
    <property type="project" value="UniProtKB-KW"/>
</dbReference>
<keyword evidence="2" id="KW-0346">Stress response</keyword>
<dbReference type="Gene3D" id="1.10.287.110">
    <property type="entry name" value="DnaJ domain"/>
    <property type="match status" value="1"/>
</dbReference>
<evidence type="ECO:0000256" key="1">
    <source>
        <dbReference type="ARBA" id="ARBA00022705"/>
    </source>
</evidence>
<dbReference type="Pfam" id="PF00226">
    <property type="entry name" value="DnaJ"/>
    <property type="match status" value="1"/>
</dbReference>
<dbReference type="GO" id="GO:0042026">
    <property type="term" value="P:protein refolding"/>
    <property type="evidence" value="ECO:0007669"/>
    <property type="project" value="TreeGrafter"/>
</dbReference>
<dbReference type="EMBL" id="DQZW01000283">
    <property type="protein sequence ID" value="HDL90441.1"/>
    <property type="molecule type" value="Genomic_DNA"/>
</dbReference>
<feature type="domain" description="J" evidence="4">
    <location>
        <begin position="5"/>
        <end position="69"/>
    </location>
</feature>
<dbReference type="SUPFAM" id="SSF49493">
    <property type="entry name" value="HSP40/DnaJ peptide-binding domain"/>
    <property type="match status" value="1"/>
</dbReference>
<keyword evidence="1" id="KW-0235">DNA replication</keyword>
<protein>
    <recommendedName>
        <fullName evidence="4">J domain-containing protein</fullName>
    </recommendedName>
</protein>
<dbReference type="Proteomes" id="UP000886355">
    <property type="component" value="Unassembled WGS sequence"/>
</dbReference>
<dbReference type="PANTHER" id="PTHR43096">
    <property type="entry name" value="DNAJ HOMOLOG 1, MITOCHONDRIAL-RELATED"/>
    <property type="match status" value="1"/>
</dbReference>
<dbReference type="InterPro" id="IPR001623">
    <property type="entry name" value="DnaJ_domain"/>
</dbReference>
<evidence type="ECO:0000256" key="2">
    <source>
        <dbReference type="ARBA" id="ARBA00023016"/>
    </source>
</evidence>
<reference evidence="5" key="1">
    <citation type="journal article" date="2020" name="mSystems">
        <title>Genome- and Community-Level Interaction Insights into Carbon Utilization and Element Cycling Functions of Hydrothermarchaeota in Hydrothermal Sediment.</title>
        <authorList>
            <person name="Zhou Z."/>
            <person name="Liu Y."/>
            <person name="Xu W."/>
            <person name="Pan J."/>
            <person name="Luo Z.H."/>
            <person name="Li M."/>
        </authorList>
    </citation>
    <scope>NUCLEOTIDE SEQUENCE [LARGE SCALE GENOMIC DNA]</scope>
    <source>
        <strain evidence="5">HyVt-19</strain>
    </source>
</reference>
<dbReference type="PROSITE" id="PS50076">
    <property type="entry name" value="DNAJ_2"/>
    <property type="match status" value="1"/>
</dbReference>
<name>A0A7C1B241_9BACT</name>
<dbReference type="CDD" id="cd06257">
    <property type="entry name" value="DnaJ"/>
    <property type="match status" value="1"/>
</dbReference>
<dbReference type="GO" id="GO:0051082">
    <property type="term" value="F:unfolded protein binding"/>
    <property type="evidence" value="ECO:0007669"/>
    <property type="project" value="InterPro"/>
</dbReference>
<dbReference type="InterPro" id="IPR008971">
    <property type="entry name" value="HSP40/DnaJ_pept-bd"/>
</dbReference>
<comment type="caution">
    <text evidence="5">The sequence shown here is derived from an EMBL/GenBank/DDBJ whole genome shotgun (WGS) entry which is preliminary data.</text>
</comment>
<gene>
    <name evidence="5" type="ORF">ENG14_06010</name>
</gene>
<evidence type="ECO:0000259" key="4">
    <source>
        <dbReference type="PROSITE" id="PS50076"/>
    </source>
</evidence>
<dbReference type="SUPFAM" id="SSF57938">
    <property type="entry name" value="DnaJ/Hsp40 cysteine-rich domain"/>
    <property type="match status" value="1"/>
</dbReference>
<organism evidence="5">
    <name type="scientific">Thermodesulforhabdus norvegica</name>
    <dbReference type="NCBI Taxonomy" id="39841"/>
    <lineage>
        <taxon>Bacteria</taxon>
        <taxon>Pseudomonadati</taxon>
        <taxon>Thermodesulfobacteriota</taxon>
        <taxon>Syntrophobacteria</taxon>
        <taxon>Syntrophobacterales</taxon>
        <taxon>Thermodesulforhabdaceae</taxon>
        <taxon>Thermodesulforhabdus</taxon>
    </lineage>
</organism>
<evidence type="ECO:0000313" key="5">
    <source>
        <dbReference type="EMBL" id="HDL90441.1"/>
    </source>
</evidence>
<dbReference type="InterPro" id="IPR018253">
    <property type="entry name" value="DnaJ_domain_CS"/>
</dbReference>
<dbReference type="SMART" id="SM00271">
    <property type="entry name" value="DnaJ"/>
    <property type="match status" value="1"/>
</dbReference>
<dbReference type="AlphaFoldDB" id="A0A7C1B241"/>
<sequence length="224" mass="25718">MVMKSYYDILGIPVDATEEEVKKAFRALALKWHPDQSDHPNAREYFQEIREAYETLIDPKKRSVYDYRHGFVGRNSSGRGRGKKFSSSNADLSGWDKRHVANLLHEYFGISWRGGNNSRCNDLRFDFHFLAEQLTVVRKETIHYTRLVYCQECVGKGLSYKNCSICRGRGFTEEEAEVNVTIPAGCPSGYQLRIHGGGDHTYPQARPGDLIIYVHVVNRVDSHR</sequence>
<dbReference type="InterPro" id="IPR036410">
    <property type="entry name" value="HSP_DnaJ_Cys-rich_dom_sf"/>
</dbReference>
<proteinExistence type="predicted"/>
<dbReference type="Gene3D" id="2.60.260.20">
    <property type="entry name" value="Urease metallochaperone UreE, N-terminal domain"/>
    <property type="match status" value="1"/>
</dbReference>
<dbReference type="PANTHER" id="PTHR43096:SF52">
    <property type="entry name" value="DNAJ HOMOLOG 1, MITOCHONDRIAL-RELATED"/>
    <property type="match status" value="1"/>
</dbReference>
<dbReference type="InterPro" id="IPR002939">
    <property type="entry name" value="DnaJ_C"/>
</dbReference>
<dbReference type="SUPFAM" id="SSF46565">
    <property type="entry name" value="Chaperone J-domain"/>
    <property type="match status" value="1"/>
</dbReference>
<dbReference type="InterPro" id="IPR036869">
    <property type="entry name" value="J_dom_sf"/>
</dbReference>
<keyword evidence="3" id="KW-0143">Chaperone</keyword>
<accession>A0A7C1B241</accession>
<dbReference type="PROSITE" id="PS00636">
    <property type="entry name" value="DNAJ_1"/>
    <property type="match status" value="1"/>
</dbReference>
<dbReference type="GO" id="GO:0005737">
    <property type="term" value="C:cytoplasm"/>
    <property type="evidence" value="ECO:0007669"/>
    <property type="project" value="TreeGrafter"/>
</dbReference>